<dbReference type="PANTHER" id="PTHR43475:SF1">
    <property type="entry name" value="METHYLTHIORIBOSE-1-PHOSPHATE ISOMERASE"/>
    <property type="match status" value="1"/>
</dbReference>
<dbReference type="SUPFAM" id="SSF100950">
    <property type="entry name" value="NagB/RpiA/CoA transferase-like"/>
    <property type="match status" value="1"/>
</dbReference>
<comment type="pathway">
    <text evidence="2">Amino-acid biosynthesis; L-methionine biosynthesis via salvage pathway; L-methionine from S-methyl-5-thio-alpha-D-ribose 1-phosphate: step 1/6.</text>
</comment>
<protein>
    <recommendedName>
        <fullName evidence="2">Methylthioribose-1-phosphate isomerase</fullName>
        <shortName evidence="2">M1Pi</shortName>
        <shortName evidence="2">MTR-1-P isomerase</shortName>
        <ecNumber evidence="2">5.3.1.23</ecNumber>
    </recommendedName>
    <alternativeName>
        <fullName evidence="2">S-methyl-5-thioribose-1-phosphate isomerase</fullName>
    </alternativeName>
</protein>
<comment type="caution">
    <text evidence="3">The sequence shown here is derived from an EMBL/GenBank/DDBJ whole genome shotgun (WGS) entry which is preliminary data.</text>
</comment>
<dbReference type="Gene3D" id="3.40.50.10470">
    <property type="entry name" value="Translation initiation factor eif-2b, domain 2"/>
    <property type="match status" value="1"/>
</dbReference>
<proteinExistence type="inferred from homology"/>
<feature type="active site" description="Proton donor" evidence="2">
    <location>
        <position position="221"/>
    </location>
</feature>
<comment type="catalytic activity">
    <reaction evidence="2">
        <text>5-(methylsulfanyl)-alpha-D-ribose 1-phosphate = 5-(methylsulfanyl)-D-ribulose 1-phosphate</text>
        <dbReference type="Rhea" id="RHEA:19989"/>
        <dbReference type="ChEBI" id="CHEBI:58533"/>
        <dbReference type="ChEBI" id="CHEBI:58548"/>
        <dbReference type="EC" id="5.3.1.23"/>
    </reaction>
</comment>
<dbReference type="Proteomes" id="UP000886657">
    <property type="component" value="Unassembled WGS sequence"/>
</dbReference>
<keyword evidence="2" id="KW-0028">Amino-acid biosynthesis</keyword>
<dbReference type="EC" id="5.3.1.23" evidence="2"/>
<feature type="binding site" evidence="2">
    <location>
        <begin position="231"/>
        <end position="232"/>
    </location>
    <ligand>
        <name>substrate</name>
    </ligand>
</feature>
<reference evidence="3" key="1">
    <citation type="submission" date="2020-10" db="EMBL/GenBank/DDBJ databases">
        <title>Connecting structure to function with the recovery of over 1000 high-quality activated sludge metagenome-assembled genomes encoding full-length rRNA genes using long-read sequencing.</title>
        <authorList>
            <person name="Singleton C.M."/>
            <person name="Petriglieri F."/>
            <person name="Kristensen J.M."/>
            <person name="Kirkegaard R.H."/>
            <person name="Michaelsen T.Y."/>
            <person name="Andersen M.H."/>
            <person name="Karst S.M."/>
            <person name="Dueholm M.S."/>
            <person name="Nielsen P.H."/>
            <person name="Albertsen M."/>
        </authorList>
    </citation>
    <scope>NUCLEOTIDE SEQUENCE</scope>
    <source>
        <strain evidence="3">Skiv_18-Q3-R9-52_MAXAC.067</strain>
    </source>
</reference>
<dbReference type="InterPro" id="IPR027363">
    <property type="entry name" value="M1Pi_N"/>
</dbReference>
<evidence type="ECO:0000313" key="4">
    <source>
        <dbReference type="Proteomes" id="UP000886657"/>
    </source>
</evidence>
<dbReference type="InterPro" id="IPR011559">
    <property type="entry name" value="Initiation_fac_2B_a/b/d"/>
</dbReference>
<evidence type="ECO:0000313" key="3">
    <source>
        <dbReference type="EMBL" id="MBK9796193.1"/>
    </source>
</evidence>
<sequence>MNPFESLGLKHDGRSLWVLDQTRLPDAEVWLDGSDPQSMIALIQRLAVRGAPLIGVAAAASLATFAHRGAHASEYARACAALRAARPTAVNLMWAMDRMKAATDPVGEAQAIFEEDVRLCESMAEHGAALIQDGEGLLTHCNTGGLATAGIGTALGVIRRAFEQGKRVHVYADETRPLLQGGRLTAWELRKLGIPSTLITDSMAALLLRDGRVQRVLVGSDRVAANGDFANKVGTYGLAVQARHHGVPFHPVAPFSTVDLACPNGAAIPIEERDPAEVRGYGSLRWAPEGMPAWNPSFDVTPVGLVTSLVLDRGVFSHGQLRSGILARVCGKA</sequence>
<name>A0A9D7SG03_9BACT</name>
<dbReference type="GO" id="GO:0019509">
    <property type="term" value="P:L-methionine salvage from methylthioadenosine"/>
    <property type="evidence" value="ECO:0007669"/>
    <property type="project" value="UniProtKB-UniRule"/>
</dbReference>
<feature type="binding site" evidence="2">
    <location>
        <begin position="49"/>
        <end position="51"/>
    </location>
    <ligand>
        <name>substrate</name>
    </ligand>
</feature>
<dbReference type="NCBIfam" id="TIGR00512">
    <property type="entry name" value="salvage_mtnA"/>
    <property type="match status" value="1"/>
</dbReference>
<dbReference type="GO" id="GO:0046523">
    <property type="term" value="F:S-methyl-5-thioribose-1-phosphate isomerase activity"/>
    <property type="evidence" value="ECO:0007669"/>
    <property type="project" value="UniProtKB-UniRule"/>
</dbReference>
<dbReference type="InterPro" id="IPR005251">
    <property type="entry name" value="IF-M1Pi"/>
</dbReference>
<feature type="binding site" evidence="2">
    <location>
        <position position="86"/>
    </location>
    <ligand>
        <name>substrate</name>
    </ligand>
</feature>
<dbReference type="HAMAP" id="MF_01678">
    <property type="entry name" value="Salvage_MtnA"/>
    <property type="match status" value="1"/>
</dbReference>
<evidence type="ECO:0000256" key="1">
    <source>
        <dbReference type="ARBA" id="ARBA00023235"/>
    </source>
</evidence>
<feature type="site" description="Transition state stabilizer" evidence="2">
    <location>
        <position position="141"/>
    </location>
</feature>
<dbReference type="Gene3D" id="1.20.120.420">
    <property type="entry name" value="translation initiation factor eif-2b, domain 1"/>
    <property type="match status" value="1"/>
</dbReference>
<keyword evidence="2" id="KW-0486">Methionine biosynthesis</keyword>
<accession>A0A9D7SG03</accession>
<dbReference type="Pfam" id="PF01008">
    <property type="entry name" value="IF-2B"/>
    <property type="match status" value="1"/>
</dbReference>
<dbReference type="PANTHER" id="PTHR43475">
    <property type="entry name" value="METHYLTHIORIBOSE-1-PHOSPHATE ISOMERASE"/>
    <property type="match status" value="1"/>
</dbReference>
<dbReference type="InterPro" id="IPR037171">
    <property type="entry name" value="NagB/RpiA_transferase-like"/>
</dbReference>
<dbReference type="NCBIfam" id="NF004326">
    <property type="entry name" value="PRK05720.1"/>
    <property type="match status" value="1"/>
</dbReference>
<dbReference type="EMBL" id="JADKIO010000005">
    <property type="protein sequence ID" value="MBK9796193.1"/>
    <property type="molecule type" value="Genomic_DNA"/>
</dbReference>
<comment type="function">
    <text evidence="2">Catalyzes the interconversion of methylthioribose-1-phosphate (MTR-1-P) into methylthioribulose-1-phosphate (MTRu-1-P).</text>
</comment>
<feature type="binding site" evidence="2">
    <location>
        <position position="180"/>
    </location>
    <ligand>
        <name>substrate</name>
    </ligand>
</feature>
<dbReference type="AlphaFoldDB" id="A0A9D7SG03"/>
<dbReference type="FunFam" id="3.40.50.10470:FF:000006">
    <property type="entry name" value="Methylthioribose-1-phosphate isomerase"/>
    <property type="match status" value="1"/>
</dbReference>
<evidence type="ECO:0000256" key="2">
    <source>
        <dbReference type="HAMAP-Rule" id="MF_01678"/>
    </source>
</evidence>
<dbReference type="NCBIfam" id="TIGR00524">
    <property type="entry name" value="eIF-2B_rel"/>
    <property type="match status" value="1"/>
</dbReference>
<gene>
    <name evidence="2 3" type="primary">mtnA</name>
    <name evidence="3" type="ORF">IPP58_06815</name>
</gene>
<organism evidence="3 4">
    <name type="scientific">Candidatus Geothrix skivensis</name>
    <dbReference type="NCBI Taxonomy" id="2954439"/>
    <lineage>
        <taxon>Bacteria</taxon>
        <taxon>Pseudomonadati</taxon>
        <taxon>Acidobacteriota</taxon>
        <taxon>Holophagae</taxon>
        <taxon>Holophagales</taxon>
        <taxon>Holophagaceae</taxon>
        <taxon>Geothrix</taxon>
    </lineage>
</organism>
<keyword evidence="1 2" id="KW-0413">Isomerase</keyword>
<dbReference type="InterPro" id="IPR000649">
    <property type="entry name" value="IF-2B-related"/>
</dbReference>
<dbReference type="InterPro" id="IPR042529">
    <property type="entry name" value="IF_2B-like_C"/>
</dbReference>
<comment type="similarity">
    <text evidence="2">Belongs to the EIF-2B alpha/beta/delta subunits family. MtnA subfamily.</text>
</comment>